<dbReference type="RefSeq" id="WP_022636534.1">
    <property type="nucleotide sequence ID" value="NZ_ASJR01000007.1"/>
</dbReference>
<dbReference type="Pfam" id="PF00437">
    <property type="entry name" value="T2SSE"/>
    <property type="match status" value="1"/>
</dbReference>
<evidence type="ECO:0000313" key="4">
    <source>
        <dbReference type="Proteomes" id="UP000017148"/>
    </source>
</evidence>
<dbReference type="Proteomes" id="UP000017148">
    <property type="component" value="Unassembled WGS sequence"/>
</dbReference>
<dbReference type="SUPFAM" id="SSF52540">
    <property type="entry name" value="P-loop containing nucleoside triphosphate hydrolases"/>
    <property type="match status" value="1"/>
</dbReference>
<dbReference type="InterPro" id="IPR027417">
    <property type="entry name" value="P-loop_NTPase"/>
</dbReference>
<dbReference type="InterPro" id="IPR001482">
    <property type="entry name" value="T2SS/T4SS_dom"/>
</dbReference>
<evidence type="ECO:0000259" key="2">
    <source>
        <dbReference type="PROSITE" id="PS00662"/>
    </source>
</evidence>
<dbReference type="GO" id="GO:0005524">
    <property type="term" value="F:ATP binding"/>
    <property type="evidence" value="ECO:0007669"/>
    <property type="project" value="InterPro"/>
</dbReference>
<dbReference type="OrthoDB" id="9808272at2"/>
<reference evidence="3 4" key="1">
    <citation type="journal article" date="2013" name="Environ. Microbiol.">
        <title>Genome analysis of Chitinivibrio alkaliphilus gen. nov., sp. nov., a novel extremely haloalkaliphilic anaerobic chitinolytic bacterium from the candidate phylum Termite Group 3.</title>
        <authorList>
            <person name="Sorokin D.Y."/>
            <person name="Gumerov V.M."/>
            <person name="Rakitin A.L."/>
            <person name="Beletsky A.V."/>
            <person name="Damste J.S."/>
            <person name="Muyzer G."/>
            <person name="Mardanov A.V."/>
            <person name="Ravin N.V."/>
        </authorList>
    </citation>
    <scope>NUCLEOTIDE SEQUENCE [LARGE SCALE GENOMIC DNA]</scope>
    <source>
        <strain evidence="3 4">ACht1</strain>
    </source>
</reference>
<dbReference type="CDD" id="cd01131">
    <property type="entry name" value="PilT"/>
    <property type="match status" value="1"/>
</dbReference>
<dbReference type="InterPro" id="IPR006321">
    <property type="entry name" value="PilT/PilU"/>
</dbReference>
<dbReference type="Gene3D" id="3.40.50.300">
    <property type="entry name" value="P-loop containing nucleotide triphosphate hydrolases"/>
    <property type="match status" value="1"/>
</dbReference>
<dbReference type="PATRIC" id="fig|1313304.3.peg.996"/>
<dbReference type="PANTHER" id="PTHR30486">
    <property type="entry name" value="TWITCHING MOTILITY PROTEIN PILT"/>
    <property type="match status" value="1"/>
</dbReference>
<dbReference type="STRING" id="1313304.CALK_1043"/>
<protein>
    <submittedName>
        <fullName evidence="3">Twitching motility protein</fullName>
    </submittedName>
</protein>
<feature type="domain" description="Bacterial type II secretion system protein E" evidence="2">
    <location>
        <begin position="194"/>
        <end position="208"/>
    </location>
</feature>
<sequence>MASFQELLKKCLDLGASDVHITAGLPPMYRIDGKLNPGGTERLNKTQTEALAYSIMTEKQRKHFEQNNEIDFSFGAKNIGRFRANVFLQRGCVATSLRIIPTEIHAFDDLGLPPIIKDLMDRPNGLILVTGPTGSGKSTTLASMIDYLNENRAEHILTIEDPIEFVHHHKGCMINQREIDHDTNDFATALKSALRQDPDIVLIGELRDLETIKAALTIAETGHLTFATLHTNSAPKTISRIVDVFPANQKSTIRTQLSMVLEAIVSQSLLPKVQGGRVVATELLVPNSGIRQLIRDDKLHQLPGMMEVGSQDGMHTMNSDLARLYHENSVSLKDIMKKSPDPKGLEKLLFE</sequence>
<dbReference type="eggNOG" id="COG2805">
    <property type="taxonomic scope" value="Bacteria"/>
</dbReference>
<name>U7D6B5_9BACT</name>
<dbReference type="InterPro" id="IPR050921">
    <property type="entry name" value="T4SS_GSP_E_ATPase"/>
</dbReference>
<evidence type="ECO:0000313" key="3">
    <source>
        <dbReference type="EMBL" id="ERP32059.1"/>
    </source>
</evidence>
<dbReference type="Gene3D" id="3.30.450.90">
    <property type="match status" value="1"/>
</dbReference>
<evidence type="ECO:0000256" key="1">
    <source>
        <dbReference type="ARBA" id="ARBA00006611"/>
    </source>
</evidence>
<organism evidence="3 4">
    <name type="scientific">Chitinivibrio alkaliphilus ACht1</name>
    <dbReference type="NCBI Taxonomy" id="1313304"/>
    <lineage>
        <taxon>Bacteria</taxon>
        <taxon>Pseudomonadati</taxon>
        <taxon>Fibrobacterota</taxon>
        <taxon>Chitinivibrionia</taxon>
        <taxon>Chitinivibrionales</taxon>
        <taxon>Chitinivibrionaceae</taxon>
        <taxon>Chitinivibrio</taxon>
    </lineage>
</organism>
<dbReference type="AlphaFoldDB" id="U7D6B5"/>
<dbReference type="PROSITE" id="PS00662">
    <property type="entry name" value="T2SP_E"/>
    <property type="match status" value="1"/>
</dbReference>
<proteinExistence type="inferred from homology"/>
<dbReference type="GO" id="GO:0016887">
    <property type="term" value="F:ATP hydrolysis activity"/>
    <property type="evidence" value="ECO:0007669"/>
    <property type="project" value="InterPro"/>
</dbReference>
<dbReference type="EMBL" id="ASJR01000007">
    <property type="protein sequence ID" value="ERP32059.1"/>
    <property type="molecule type" value="Genomic_DNA"/>
</dbReference>
<keyword evidence="4" id="KW-1185">Reference proteome</keyword>
<comment type="similarity">
    <text evidence="1">Belongs to the GSP E family.</text>
</comment>
<gene>
    <name evidence="3" type="ORF">CALK_1043</name>
</gene>
<comment type="caution">
    <text evidence="3">The sequence shown here is derived from an EMBL/GenBank/DDBJ whole genome shotgun (WGS) entry which is preliminary data.</text>
</comment>
<dbReference type="NCBIfam" id="TIGR01420">
    <property type="entry name" value="pilT_fam"/>
    <property type="match status" value="1"/>
</dbReference>
<accession>U7D6B5</accession>